<evidence type="ECO:0000256" key="5">
    <source>
        <dbReference type="ARBA" id="ARBA00059865"/>
    </source>
</evidence>
<dbReference type="NCBIfam" id="TIGR00324">
    <property type="entry name" value="endA"/>
    <property type="match status" value="1"/>
</dbReference>
<dbReference type="InterPro" id="IPR006677">
    <property type="entry name" value="tRNA_intron_Endonuc_cat-like"/>
</dbReference>
<dbReference type="GO" id="GO:0000379">
    <property type="term" value="P:tRNA-type intron splice site recognition and cleavage"/>
    <property type="evidence" value="ECO:0007669"/>
    <property type="project" value="UniProtKB-UniRule"/>
</dbReference>
<feature type="active site" evidence="9">
    <location>
        <position position="221"/>
    </location>
</feature>
<feature type="active site" evidence="9">
    <location>
        <position position="262"/>
    </location>
</feature>
<dbReference type="Proteomes" id="UP000644660">
    <property type="component" value="Unassembled WGS sequence"/>
</dbReference>
<evidence type="ECO:0000259" key="11">
    <source>
        <dbReference type="Pfam" id="PF26577"/>
    </source>
</evidence>
<dbReference type="OrthoDB" id="48041at2759"/>
<accession>A0A8H2VI42</accession>
<sequence length="298" mass="33625">MPVTINLICGAEEDGQTTLSPLIFNIDDIKKLRELGICGILSGTLSSAAQQNIFLSVPLKLMIEEAIWLHLNGLAKFKVLKGDTTQLIEGILDRNAYDIHNLTKERLKISFELQREYKREQHRLKLERLGIIPPETSNETTGDNSPNEKLLEASLFIETPTTSNLLNNIHLNYENGINDYLLHILISQYGNWDNYLLFQVLKDRGYVLAPGGRFGGKFIAYPGDPLRYHSHMVVRDALHYKDQSLDLLELAANARLGTAVKKIWVIGAPVPKNDEMESNKTQSKKDVSFYSVEWAGFG</sequence>
<dbReference type="CDD" id="cd22363">
    <property type="entry name" value="tRNA-intron_lyase_C"/>
    <property type="match status" value="1"/>
</dbReference>
<evidence type="ECO:0000256" key="1">
    <source>
        <dbReference type="ARBA" id="ARBA00008078"/>
    </source>
</evidence>
<dbReference type="GeneID" id="64859029"/>
<comment type="similarity">
    <text evidence="1 8">Belongs to the tRNA-intron endonuclease family.</text>
</comment>
<dbReference type="InterPro" id="IPR016690">
    <property type="entry name" value="TSEN34"/>
</dbReference>
<dbReference type="GO" id="GO:0000214">
    <property type="term" value="C:tRNA-intron endonuclease complex"/>
    <property type="evidence" value="ECO:0007669"/>
    <property type="project" value="UniProtKB-UniRule"/>
</dbReference>
<name>A0A8H2VI42_9SACH</name>
<comment type="subunit">
    <text evidence="6">Heterotetramer composed of SEN2, SEN15, SEN34 and SEN54. Interacts directly with SEN15.</text>
</comment>
<dbReference type="AlphaFoldDB" id="A0A8H2VI42"/>
<dbReference type="Pfam" id="PF26577">
    <property type="entry name" value="TSEN34_N"/>
    <property type="match status" value="1"/>
</dbReference>
<dbReference type="InterPro" id="IPR011856">
    <property type="entry name" value="tRNA_endonuc-like_dom_sf"/>
</dbReference>
<evidence type="ECO:0000256" key="6">
    <source>
        <dbReference type="ARBA" id="ARBA00062123"/>
    </source>
</evidence>
<evidence type="ECO:0000256" key="3">
    <source>
        <dbReference type="ARBA" id="ARBA00022694"/>
    </source>
</evidence>
<keyword evidence="12" id="KW-0540">Nuclease</keyword>
<dbReference type="InterPro" id="IPR059049">
    <property type="entry name" value="TSEN34_N"/>
</dbReference>
<evidence type="ECO:0000313" key="13">
    <source>
        <dbReference type="Proteomes" id="UP000644660"/>
    </source>
</evidence>
<comment type="function">
    <text evidence="5">Constitutes one of the two catalytic subunit of the tRNA-splicing endonuclease complex, a complex responsible for identification and cleavage of the splice sites in pre-tRNA. It cleaves pre-tRNA at the 5'- and 3'-splice sites to release the intron. The products are an intron and two tRNA half-molecules bearing 2',3'-cyclic phosphate and 5'-OH termini. There are no conserved sequences at the splice sites, but the intron is invariably located at the same site in the gene, placing the splice sites an invariant distance from the constant structural features of the tRNA body. It probably carries the active site for 3'-splice site cleavage.</text>
</comment>
<dbReference type="InterPro" id="IPR036167">
    <property type="entry name" value="tRNA_intron_Endo_cat-like_sf"/>
</dbReference>
<proteinExistence type="inferred from homology"/>
<keyword evidence="3 8" id="KW-0819">tRNA processing</keyword>
<evidence type="ECO:0000256" key="4">
    <source>
        <dbReference type="ARBA" id="ARBA00023239"/>
    </source>
</evidence>
<keyword evidence="4 8" id="KW-0456">Lyase</keyword>
<dbReference type="Gene3D" id="3.40.1350.10">
    <property type="match status" value="1"/>
</dbReference>
<dbReference type="FunFam" id="3.40.1350.10:FF:000008">
    <property type="entry name" value="tRNA-splicing endonuclease subunit Sen34"/>
    <property type="match status" value="1"/>
</dbReference>
<dbReference type="PANTHER" id="PTHR13070">
    <property type="entry name" value="TRNA-SPLICING ENDONUCLEASE SUBUNIT SEN34-RELATED"/>
    <property type="match status" value="1"/>
</dbReference>
<dbReference type="GO" id="GO:0000213">
    <property type="term" value="F:tRNA-intron lyase activity"/>
    <property type="evidence" value="ECO:0007669"/>
    <property type="project" value="UniProtKB-UniRule"/>
</dbReference>
<dbReference type="EMBL" id="CAEFZW010000008">
    <property type="protein sequence ID" value="CAB4255965.1"/>
    <property type="molecule type" value="Genomic_DNA"/>
</dbReference>
<keyword evidence="12" id="KW-0378">Hydrolase</keyword>
<dbReference type="RefSeq" id="XP_041407809.1">
    <property type="nucleotide sequence ID" value="XM_041551875.1"/>
</dbReference>
<dbReference type="InterPro" id="IPR006676">
    <property type="entry name" value="tRNA_splic"/>
</dbReference>
<protein>
    <recommendedName>
        <fullName evidence="7 8">tRNA-splicing endonuclease subunit Sen34</fullName>
        <ecNumber evidence="2 8">4.6.1.16</ecNumber>
    </recommendedName>
</protein>
<dbReference type="SUPFAM" id="SSF53032">
    <property type="entry name" value="tRNA-intron endonuclease catalytic domain-like"/>
    <property type="match status" value="1"/>
</dbReference>
<feature type="domain" description="TSEN34 N-terminal" evidence="11">
    <location>
        <begin position="21"/>
        <end position="76"/>
    </location>
</feature>
<dbReference type="PANTHER" id="PTHR13070:SF0">
    <property type="entry name" value="TRNA-SPLICING ENDONUCLEASE SUBUNIT SEN34"/>
    <property type="match status" value="1"/>
</dbReference>
<evidence type="ECO:0000256" key="9">
    <source>
        <dbReference type="PIRSR" id="PIRSR017250-50"/>
    </source>
</evidence>
<comment type="caution">
    <text evidence="12">The sequence shown here is derived from an EMBL/GenBank/DDBJ whole genome shotgun (WGS) entry which is preliminary data.</text>
</comment>
<dbReference type="Pfam" id="PF01974">
    <property type="entry name" value="tRNA_int_endo"/>
    <property type="match status" value="1"/>
</dbReference>
<evidence type="ECO:0000256" key="7">
    <source>
        <dbReference type="ARBA" id="ARBA00070870"/>
    </source>
</evidence>
<organism evidence="12 13">
    <name type="scientific">Maudiozyma barnettii</name>
    <dbReference type="NCBI Taxonomy" id="61262"/>
    <lineage>
        <taxon>Eukaryota</taxon>
        <taxon>Fungi</taxon>
        <taxon>Dikarya</taxon>
        <taxon>Ascomycota</taxon>
        <taxon>Saccharomycotina</taxon>
        <taxon>Saccharomycetes</taxon>
        <taxon>Saccharomycetales</taxon>
        <taxon>Saccharomycetaceae</taxon>
        <taxon>Maudiozyma</taxon>
    </lineage>
</organism>
<dbReference type="GO" id="GO:0003676">
    <property type="term" value="F:nucleic acid binding"/>
    <property type="evidence" value="ECO:0007669"/>
    <property type="project" value="InterPro"/>
</dbReference>
<evidence type="ECO:0000259" key="10">
    <source>
        <dbReference type="Pfam" id="PF01974"/>
    </source>
</evidence>
<evidence type="ECO:0000256" key="2">
    <source>
        <dbReference type="ARBA" id="ARBA00012573"/>
    </source>
</evidence>
<feature type="domain" description="tRNA intron endonuclease catalytic" evidence="10">
    <location>
        <begin position="192"/>
        <end position="267"/>
    </location>
</feature>
<gene>
    <name evidence="12" type="ORF">KABA2_08S00110</name>
</gene>
<keyword evidence="13" id="KW-1185">Reference proteome</keyword>
<feature type="active site" evidence="9">
    <location>
        <position position="229"/>
    </location>
</feature>
<evidence type="ECO:0000313" key="12">
    <source>
        <dbReference type="EMBL" id="CAB4255965.1"/>
    </source>
</evidence>
<dbReference type="PIRSF" id="PIRSF017250">
    <property type="entry name" value="tRNA_splic_SEN34"/>
    <property type="match status" value="1"/>
</dbReference>
<keyword evidence="12" id="KW-0255">Endonuclease</keyword>
<evidence type="ECO:0000256" key="8">
    <source>
        <dbReference type="PIRNR" id="PIRNR017250"/>
    </source>
</evidence>
<reference evidence="12 13" key="1">
    <citation type="submission" date="2020-05" db="EMBL/GenBank/DDBJ databases">
        <authorList>
            <person name="Casaregola S."/>
            <person name="Devillers H."/>
            <person name="Grondin C."/>
        </authorList>
    </citation>
    <scope>NUCLEOTIDE SEQUENCE [LARGE SCALE GENOMIC DNA]</scope>
    <source>
        <strain evidence="12 13">CLIB 1767</strain>
    </source>
</reference>
<dbReference type="EC" id="4.6.1.16" evidence="2 8"/>